<protein>
    <submittedName>
        <fullName evidence="1">Uncharacterized protein</fullName>
    </submittedName>
</protein>
<reference evidence="1" key="1">
    <citation type="submission" date="2020-02" db="EMBL/GenBank/DDBJ databases">
        <authorList>
            <person name="Enbody D E."/>
            <person name="Pettersson E M."/>
        </authorList>
    </citation>
    <scope>NUCLEOTIDE SEQUENCE [LARGE SCALE GENOMIC DNA]</scope>
</reference>
<accession>A0A8C3MAR3</accession>
<reference evidence="1" key="3">
    <citation type="submission" date="2025-09" db="UniProtKB">
        <authorList>
            <consortium name="Ensembl"/>
        </authorList>
    </citation>
    <scope>IDENTIFICATION</scope>
</reference>
<evidence type="ECO:0000313" key="2">
    <source>
        <dbReference type="Proteomes" id="UP000694382"/>
    </source>
</evidence>
<keyword evidence="2" id="KW-1185">Reference proteome</keyword>
<sequence>DFGCCTAPALQLPREPRLWAGTLCPAPQEHHSRAVQAQSAAERWAGSIPPLLLPRHLWASAEPTCPAPQPGHTRLCQSQAEFSLLRAPLSSPGTDFTSMAEICHCFRREPLQNWEGYL</sequence>
<name>A0A8C3MAR3_GEOPR</name>
<dbReference type="AlphaFoldDB" id="A0A8C3MAR3"/>
<evidence type="ECO:0000313" key="1">
    <source>
        <dbReference type="Ensembl" id="ENSCPVP00000003538.1"/>
    </source>
</evidence>
<dbReference type="Ensembl" id="ENSCPVT00000003673.2">
    <property type="protein sequence ID" value="ENSCPVP00000003538.1"/>
    <property type="gene ID" value="ENSCPVG00000002612.2"/>
</dbReference>
<dbReference type="Proteomes" id="UP000694382">
    <property type="component" value="Chromosome 8"/>
</dbReference>
<proteinExistence type="predicted"/>
<organism evidence="1 2">
    <name type="scientific">Geospiza parvula</name>
    <name type="common">Small tree-finch</name>
    <name type="synonym">Camarhynchus parvulus</name>
    <dbReference type="NCBI Taxonomy" id="87175"/>
    <lineage>
        <taxon>Eukaryota</taxon>
        <taxon>Metazoa</taxon>
        <taxon>Chordata</taxon>
        <taxon>Craniata</taxon>
        <taxon>Vertebrata</taxon>
        <taxon>Euteleostomi</taxon>
        <taxon>Archelosauria</taxon>
        <taxon>Archosauria</taxon>
        <taxon>Dinosauria</taxon>
        <taxon>Saurischia</taxon>
        <taxon>Theropoda</taxon>
        <taxon>Coelurosauria</taxon>
        <taxon>Aves</taxon>
        <taxon>Neognathae</taxon>
        <taxon>Neoaves</taxon>
        <taxon>Telluraves</taxon>
        <taxon>Australaves</taxon>
        <taxon>Passeriformes</taxon>
        <taxon>Thraupidae</taxon>
        <taxon>Camarhynchus</taxon>
    </lineage>
</organism>
<reference evidence="1" key="2">
    <citation type="submission" date="2025-08" db="UniProtKB">
        <authorList>
            <consortium name="Ensembl"/>
        </authorList>
    </citation>
    <scope>IDENTIFICATION</scope>
</reference>